<accession>A0ABS6UC52</accession>
<feature type="domain" description="Tryptophan synthase beta chain-like PALP" evidence="3">
    <location>
        <begin position="22"/>
        <end position="292"/>
    </location>
</feature>
<evidence type="ECO:0000259" key="3">
    <source>
        <dbReference type="Pfam" id="PF00291"/>
    </source>
</evidence>
<proteinExistence type="predicted"/>
<reference evidence="4 5" key="1">
    <citation type="submission" date="2020-11" db="EMBL/GenBank/DDBJ databases">
        <title>Pseudonocardia abyssalis sp. nov. and Pseudonocardia oceani sp. nov., description and phylogenomic analysis of two novel actinomycetes isolated from the deep Southern Ocean.</title>
        <authorList>
            <person name="Parra J."/>
        </authorList>
    </citation>
    <scope>NUCLEOTIDE SEQUENCE [LARGE SCALE GENOMIC DNA]</scope>
    <source>
        <strain evidence="5">KRD185</strain>
    </source>
</reference>
<evidence type="ECO:0000313" key="5">
    <source>
        <dbReference type="Proteomes" id="UP000694300"/>
    </source>
</evidence>
<dbReference type="InterPro" id="IPR050214">
    <property type="entry name" value="Cys_Synth/Cystath_Beta-Synth"/>
</dbReference>
<sequence length="332" mass="35377">MTIITSPQDFNTDDLYVDLEPVVGNTLFLKVEGLNFAGSVKLKAASAMVEAAEADGTLRPGAILVESSSGNLGVALSMIAAAKGYGFVCVTDSRCNLATRRLMESLGAEVHVITKPDPEHGLLGARLDHVRDLLASDDRHVWLNQYTNPNSWKAHYDTTGPQIAAQFPDVDVIFIGAGTTGTLMGTARYFADHHPHVRIVAVDSVGSVSFGTPAARRMIPGLGSGLVPPMLDRAVIDEVVHVEEADTIRTCHRLARTGFLFGGSTGTVVTAAEAWLAEHATPGTTAVAIAPDLGERYMDTIYQSHWVEDLYGDLTDDTDDTDDTDALTAVAA</sequence>
<evidence type="ECO:0000313" key="4">
    <source>
        <dbReference type="EMBL" id="MBW0129807.1"/>
    </source>
</evidence>
<dbReference type="InterPro" id="IPR023927">
    <property type="entry name" value="SbnA"/>
</dbReference>
<organism evidence="4 5">
    <name type="scientific">Pseudonocardia oceani</name>
    <dbReference type="NCBI Taxonomy" id="2792013"/>
    <lineage>
        <taxon>Bacteria</taxon>
        <taxon>Bacillati</taxon>
        <taxon>Actinomycetota</taxon>
        <taxon>Actinomycetes</taxon>
        <taxon>Pseudonocardiales</taxon>
        <taxon>Pseudonocardiaceae</taxon>
        <taxon>Pseudonocardia</taxon>
    </lineage>
</organism>
<evidence type="ECO:0000256" key="2">
    <source>
        <dbReference type="ARBA" id="ARBA00022679"/>
    </source>
</evidence>
<dbReference type="RefSeq" id="WP_218589584.1">
    <property type="nucleotide sequence ID" value="NZ_JADQDE010000012.1"/>
</dbReference>
<evidence type="ECO:0000256" key="1">
    <source>
        <dbReference type="ARBA" id="ARBA00011738"/>
    </source>
</evidence>
<dbReference type="Proteomes" id="UP000694300">
    <property type="component" value="Unassembled WGS sequence"/>
</dbReference>
<dbReference type="InterPro" id="IPR001926">
    <property type="entry name" value="TrpB-like_PALP"/>
</dbReference>
<dbReference type="CDD" id="cd01561">
    <property type="entry name" value="CBS_like"/>
    <property type="match status" value="1"/>
</dbReference>
<dbReference type="EMBL" id="JADQDF010000001">
    <property type="protein sequence ID" value="MBW0129807.1"/>
    <property type="molecule type" value="Genomic_DNA"/>
</dbReference>
<name>A0ABS6UC52_9PSEU</name>
<comment type="subunit">
    <text evidence="1">Homodimer.</text>
</comment>
<keyword evidence="2" id="KW-0808">Transferase</keyword>
<dbReference type="NCBIfam" id="TIGR03945">
    <property type="entry name" value="PLP_SbnA_fam"/>
    <property type="match status" value="1"/>
</dbReference>
<protein>
    <submittedName>
        <fullName evidence="4">2,3-diaminopropionate biosynthesis protein SbnA</fullName>
    </submittedName>
</protein>
<dbReference type="Pfam" id="PF00291">
    <property type="entry name" value="PALP"/>
    <property type="match status" value="1"/>
</dbReference>
<keyword evidence="5" id="KW-1185">Reference proteome</keyword>
<comment type="caution">
    <text evidence="4">The sequence shown here is derived from an EMBL/GenBank/DDBJ whole genome shotgun (WGS) entry which is preliminary data.</text>
</comment>
<dbReference type="PANTHER" id="PTHR10314">
    <property type="entry name" value="CYSTATHIONINE BETA-SYNTHASE"/>
    <property type="match status" value="1"/>
</dbReference>
<gene>
    <name evidence="4" type="primary">sbnA</name>
    <name evidence="4" type="ORF">I4I82_19265</name>
</gene>